<protein>
    <submittedName>
        <fullName evidence="1">Uncharacterized protein</fullName>
    </submittedName>
</protein>
<dbReference type="Gene3D" id="3.40.50.150">
    <property type="entry name" value="Vaccinia Virus protein VP39"/>
    <property type="match status" value="1"/>
</dbReference>
<keyword evidence="2" id="KW-1185">Reference proteome</keyword>
<accession>A0A0C3CM46</accession>
<dbReference type="InterPro" id="IPR019410">
    <property type="entry name" value="Methyltransf_16"/>
</dbReference>
<dbReference type="SUPFAM" id="SSF53335">
    <property type="entry name" value="S-adenosyl-L-methionine-dependent methyltransferases"/>
    <property type="match status" value="1"/>
</dbReference>
<dbReference type="OrthoDB" id="413520at2759"/>
<dbReference type="AlphaFoldDB" id="A0A0C3CM46"/>
<dbReference type="InterPro" id="IPR029063">
    <property type="entry name" value="SAM-dependent_MTases_sf"/>
</dbReference>
<dbReference type="EMBL" id="KN831773">
    <property type="protein sequence ID" value="KIM44846.1"/>
    <property type="molecule type" value="Genomic_DNA"/>
</dbReference>
<evidence type="ECO:0000313" key="2">
    <source>
        <dbReference type="Proteomes" id="UP000053424"/>
    </source>
</evidence>
<dbReference type="PANTHER" id="PTHR14614">
    <property type="entry name" value="HEPATOCELLULAR CARCINOMA-ASSOCIATED ANTIGEN"/>
    <property type="match status" value="1"/>
</dbReference>
<reference evidence="1 2" key="1">
    <citation type="submission" date="2014-04" db="EMBL/GenBank/DDBJ databases">
        <authorList>
            <consortium name="DOE Joint Genome Institute"/>
            <person name="Kuo A."/>
            <person name="Gay G."/>
            <person name="Dore J."/>
            <person name="Kohler A."/>
            <person name="Nagy L.G."/>
            <person name="Floudas D."/>
            <person name="Copeland A."/>
            <person name="Barry K.W."/>
            <person name="Cichocki N."/>
            <person name="Veneault-Fourrey C."/>
            <person name="LaButti K."/>
            <person name="Lindquist E.A."/>
            <person name="Lipzen A."/>
            <person name="Lundell T."/>
            <person name="Morin E."/>
            <person name="Murat C."/>
            <person name="Sun H."/>
            <person name="Tunlid A."/>
            <person name="Henrissat B."/>
            <person name="Grigoriev I.V."/>
            <person name="Hibbett D.S."/>
            <person name="Martin F."/>
            <person name="Nordberg H.P."/>
            <person name="Cantor M.N."/>
            <person name="Hua S.X."/>
        </authorList>
    </citation>
    <scope>NUCLEOTIDE SEQUENCE [LARGE SCALE GENOMIC DNA]</scope>
    <source>
        <strain evidence="2">h7</strain>
    </source>
</reference>
<sequence>MFFYLSFLRPPPLQAGPYGTISITPQISNDLRTEHFDGTQDLYYSWAREDAPAFATKAVKLTTWRLATAYKEISLPVPPGVREGQSWRLMLMAQQPAIGQAHPESIDLSSTKVGQLPFPVISMPVLFIGKGSKSSPKQEMIQRNYLVPYRAIDESGEAVKKVAALKFSEKTSFDLDKKIWDSGIGLSSWMIELQENRSLVDTNPMLKDLYASLFSDQPRKILELGAGIGMLSVVLAVMRSASSFSDDHVDHILATDVESATPLLGQNISANRQYYTSTSPDALVLDWDEELPENVKNLGELDAIIMADVTYNTTSFPALSRTLSRLSRIGSHPPAILLGYKERDEAERSFWDMAAEAGIRFQKIGERSGSGGTPVEIWLGHFKA</sequence>
<dbReference type="Pfam" id="PF10294">
    <property type="entry name" value="Methyltransf_16"/>
    <property type="match status" value="1"/>
</dbReference>
<dbReference type="STRING" id="686832.A0A0C3CM46"/>
<proteinExistence type="predicted"/>
<dbReference type="GO" id="GO:0008757">
    <property type="term" value="F:S-adenosylmethionine-dependent methyltransferase activity"/>
    <property type="evidence" value="ECO:0007669"/>
    <property type="project" value="UniProtKB-ARBA"/>
</dbReference>
<dbReference type="GO" id="GO:0005737">
    <property type="term" value="C:cytoplasm"/>
    <property type="evidence" value="ECO:0007669"/>
    <property type="project" value="TreeGrafter"/>
</dbReference>
<gene>
    <name evidence="1" type="ORF">M413DRAFT_17766</name>
</gene>
<dbReference type="PANTHER" id="PTHR14614:SF162">
    <property type="entry name" value="EXPRESSED PROTEIN"/>
    <property type="match status" value="1"/>
</dbReference>
<dbReference type="GO" id="GO:0005634">
    <property type="term" value="C:nucleus"/>
    <property type="evidence" value="ECO:0007669"/>
    <property type="project" value="TreeGrafter"/>
</dbReference>
<evidence type="ECO:0000313" key="1">
    <source>
        <dbReference type="EMBL" id="KIM44846.1"/>
    </source>
</evidence>
<reference evidence="2" key="2">
    <citation type="submission" date="2015-01" db="EMBL/GenBank/DDBJ databases">
        <title>Evolutionary Origins and Diversification of the Mycorrhizal Mutualists.</title>
        <authorList>
            <consortium name="DOE Joint Genome Institute"/>
            <consortium name="Mycorrhizal Genomics Consortium"/>
            <person name="Kohler A."/>
            <person name="Kuo A."/>
            <person name="Nagy L.G."/>
            <person name="Floudas D."/>
            <person name="Copeland A."/>
            <person name="Barry K.W."/>
            <person name="Cichocki N."/>
            <person name="Veneault-Fourrey C."/>
            <person name="LaButti K."/>
            <person name="Lindquist E.A."/>
            <person name="Lipzen A."/>
            <person name="Lundell T."/>
            <person name="Morin E."/>
            <person name="Murat C."/>
            <person name="Riley R."/>
            <person name="Ohm R."/>
            <person name="Sun H."/>
            <person name="Tunlid A."/>
            <person name="Henrissat B."/>
            <person name="Grigoriev I.V."/>
            <person name="Hibbett D.S."/>
            <person name="Martin F."/>
        </authorList>
    </citation>
    <scope>NUCLEOTIDE SEQUENCE [LARGE SCALE GENOMIC DNA]</scope>
    <source>
        <strain evidence="2">h7</strain>
    </source>
</reference>
<dbReference type="HOGENOM" id="CLU_052836_0_0_1"/>
<dbReference type="Proteomes" id="UP000053424">
    <property type="component" value="Unassembled WGS sequence"/>
</dbReference>
<name>A0A0C3CM46_HEBCY</name>
<organism evidence="1 2">
    <name type="scientific">Hebeloma cylindrosporum</name>
    <dbReference type="NCBI Taxonomy" id="76867"/>
    <lineage>
        <taxon>Eukaryota</taxon>
        <taxon>Fungi</taxon>
        <taxon>Dikarya</taxon>
        <taxon>Basidiomycota</taxon>
        <taxon>Agaricomycotina</taxon>
        <taxon>Agaricomycetes</taxon>
        <taxon>Agaricomycetidae</taxon>
        <taxon>Agaricales</taxon>
        <taxon>Agaricineae</taxon>
        <taxon>Hymenogastraceae</taxon>
        <taxon>Hebeloma</taxon>
    </lineage>
</organism>